<name>A0A0D8J1X9_9FIRM</name>
<gene>
    <name evidence="1" type="ORF">TQ39_04065</name>
</gene>
<reference evidence="1" key="1">
    <citation type="submission" date="2015-02" db="EMBL/GenBank/DDBJ databases">
        <title>A novel member of the family Ruminococcaceae isolated from human feces.</title>
        <authorList>
            <person name="Shkoporov A.N."/>
            <person name="Chaplin A.V."/>
            <person name="Motuzova O.V."/>
            <person name="Kafarskaia L.I."/>
            <person name="Khokhlova E.V."/>
            <person name="Efimov B.A."/>
        </authorList>
    </citation>
    <scope>NUCLEOTIDE SEQUENCE [LARGE SCALE GENOMIC DNA]</scope>
    <source>
        <strain evidence="1">585-1</strain>
    </source>
</reference>
<comment type="caution">
    <text evidence="1">The sequence shown here is derived from an EMBL/GenBank/DDBJ whole genome shotgun (WGS) entry which is preliminary data.</text>
</comment>
<organism evidence="1 2">
    <name type="scientific">Ruthenibacterium lactatiformans</name>
    <dbReference type="NCBI Taxonomy" id="1550024"/>
    <lineage>
        <taxon>Bacteria</taxon>
        <taxon>Bacillati</taxon>
        <taxon>Bacillota</taxon>
        <taxon>Clostridia</taxon>
        <taxon>Eubacteriales</taxon>
        <taxon>Oscillospiraceae</taxon>
        <taxon>Ruthenibacterium</taxon>
    </lineage>
</organism>
<dbReference type="AlphaFoldDB" id="A0A0D8J1X9"/>
<accession>A0A0D8J1X9</accession>
<sequence>MSFLITNSRDALPMETLPALKITHFNGEPARGQVYAYLRCYVRDGEIPFSVTVFDETPPDTARFGFAVTPDDAAGTYLFASCTKQQGDALWLYRTGEPADVPLRRLEMPPMRHLAGSDEQGFYWSAEGVLPAQAFRTAFGRVPRVGGILPGNAFLYDVSEPAFGAAFPVPAGAGVPTAAGFGTFVVVPY</sequence>
<dbReference type="Proteomes" id="UP000032483">
    <property type="component" value="Unassembled WGS sequence"/>
</dbReference>
<keyword evidence="2" id="KW-1185">Reference proteome</keyword>
<evidence type="ECO:0000313" key="2">
    <source>
        <dbReference type="Proteomes" id="UP000032483"/>
    </source>
</evidence>
<dbReference type="GeneID" id="42855810"/>
<dbReference type="EMBL" id="JXXK01000003">
    <property type="protein sequence ID" value="KJF40990.1"/>
    <property type="molecule type" value="Genomic_DNA"/>
</dbReference>
<proteinExistence type="predicted"/>
<evidence type="ECO:0000313" key="1">
    <source>
        <dbReference type="EMBL" id="KJF40990.1"/>
    </source>
</evidence>
<protein>
    <submittedName>
        <fullName evidence="1">Uncharacterized protein</fullName>
    </submittedName>
</protein>
<dbReference type="RefSeq" id="WP_050004649.1">
    <property type="nucleotide sequence ID" value="NZ_CAOJUJ010000004.1"/>
</dbReference>